<dbReference type="InterPro" id="IPR023809">
    <property type="entry name" value="Thiopep_bacteriocin_synth_dom"/>
</dbReference>
<protein>
    <recommendedName>
        <fullName evidence="5">Lantibiotic dehydratase</fullName>
    </recommendedName>
</protein>
<feature type="domain" description="Lantibiotic dehydratase N-terminal" evidence="1">
    <location>
        <begin position="38"/>
        <end position="652"/>
    </location>
</feature>
<evidence type="ECO:0000259" key="1">
    <source>
        <dbReference type="Pfam" id="PF04738"/>
    </source>
</evidence>
<dbReference type="EMBL" id="BAABIP010000007">
    <property type="protein sequence ID" value="GAA4763149.1"/>
    <property type="molecule type" value="Genomic_DNA"/>
</dbReference>
<dbReference type="InterPro" id="IPR006827">
    <property type="entry name" value="Lant_deHydtase_N"/>
</dbReference>
<dbReference type="NCBIfam" id="TIGR03891">
    <property type="entry name" value="thiopep_ocin"/>
    <property type="match status" value="1"/>
</dbReference>
<evidence type="ECO:0000313" key="4">
    <source>
        <dbReference type="Proteomes" id="UP001500141"/>
    </source>
</evidence>
<evidence type="ECO:0008006" key="5">
    <source>
        <dbReference type="Google" id="ProtNLM"/>
    </source>
</evidence>
<reference evidence="4" key="1">
    <citation type="journal article" date="2019" name="Int. J. Syst. Evol. Microbiol.">
        <title>The Global Catalogue of Microorganisms (GCM) 10K type strain sequencing project: providing services to taxonomists for standard genome sequencing and annotation.</title>
        <authorList>
            <consortium name="The Broad Institute Genomics Platform"/>
            <consortium name="The Broad Institute Genome Sequencing Center for Infectious Disease"/>
            <person name="Wu L."/>
            <person name="Ma J."/>
        </authorList>
    </citation>
    <scope>NUCLEOTIDE SEQUENCE [LARGE SCALE GENOMIC DNA]</scope>
    <source>
        <strain evidence="4">JCM 18198</strain>
    </source>
</reference>
<dbReference type="Pfam" id="PF04738">
    <property type="entry name" value="Lant_dehydr_N"/>
    <property type="match status" value="1"/>
</dbReference>
<proteinExistence type="predicted"/>
<keyword evidence="4" id="KW-1185">Reference proteome</keyword>
<accession>A0ABP8ZQC6</accession>
<evidence type="ECO:0000259" key="2">
    <source>
        <dbReference type="Pfam" id="PF14028"/>
    </source>
</evidence>
<organism evidence="3 4">
    <name type="scientific">Flavobacterium hankyongi</name>
    <dbReference type="NCBI Taxonomy" id="1176532"/>
    <lineage>
        <taxon>Bacteria</taxon>
        <taxon>Pseudomonadati</taxon>
        <taxon>Bacteroidota</taxon>
        <taxon>Flavobacteriia</taxon>
        <taxon>Flavobacteriales</taxon>
        <taxon>Flavobacteriaceae</taxon>
        <taxon>Flavobacterium</taxon>
    </lineage>
</organism>
<dbReference type="RefSeq" id="WP_264543765.1">
    <property type="nucleotide sequence ID" value="NZ_BAABIP010000007.1"/>
</dbReference>
<name>A0ABP8ZQC6_9FLAO</name>
<dbReference type="Proteomes" id="UP001500141">
    <property type="component" value="Unassembled WGS sequence"/>
</dbReference>
<evidence type="ECO:0000313" key="3">
    <source>
        <dbReference type="EMBL" id="GAA4763149.1"/>
    </source>
</evidence>
<feature type="domain" description="Thiopeptide-type bacteriocin biosynthesis" evidence="2">
    <location>
        <begin position="720"/>
        <end position="985"/>
    </location>
</feature>
<comment type="caution">
    <text evidence="3">The sequence shown here is derived from an EMBL/GenBank/DDBJ whole genome shotgun (WGS) entry which is preliminary data.</text>
</comment>
<dbReference type="Pfam" id="PF14028">
    <property type="entry name" value="Lant_dehydr_C"/>
    <property type="match status" value="1"/>
</dbReference>
<gene>
    <name evidence="3" type="ORF">GCM10023230_10740</name>
</gene>
<sequence>MMIENISSLNNTIVRSSLNPFYKVFNISEHFLIEEFKNTNFKEVIFLASPILFEEVSKYIENNTNKDVKKKIFISLAKYYQRYSTRCTPFGMFSAVSVIPLKEKTSVNYSRLKRTTRIDNFFISQFIQVVEKKQEFREGLKYKLNSSFYNLNDSYRYIESKILTFQKKYEISSIEKDIYIEKIVNNARGYQKFNYYVECLVDDEIAYDDSKDFINLLIDSQILISNLEPSIVTDNPISEILKVLNELNTNNVSFYIAIVENVQNILNQIDSEIFSLDIYEKLYKEIDKLGIDYNKSKLVQVDCYLDAESSSLNKEVFTQILDVFPILNRNYIKPKSNLDAFMETFSKRYDTTIQPLTIVLDPDLGIKYPQHFDKNEIVTKEIDIFKIFYENIGKDVLYLDDKDITRLNINKDNMQASFNAVFSLVKSEESEMILFDFVGGNSANDLFGRFTHLNDNIYDLVNKIAKHEIDFYEDFIIAEILHLPESRTGNILFRKKIYDYNISYLANSTLDEEFEINIQDINIEIIENIVFLVSKKHNKYIIPRLNNAHNYDASTLPIYRFLCDVQNQSKIRGLSFNFGKILNNISVFPRVVYKNIILFPKTWVLENSDINYIKEIFSKKIFETKFKLPKIFLLINGDNNLFVNLDNELSVQCFLDEIKKSNRIILREYFFPSDNIKNINGEVCSNEFHLPFINKNKGLKAPKKENVVKTKDFLTDDNDWVYFKIYGGNKILEKILTSDIDAFANKFSSDIEKWFFIRYYDDEYGHHLRIRFLSPTDSSRKNILYNFINEINYYVKNEYVYKFSIDTYRRENSRYVIKNFDIECSESFFHYDSIYILSILKLPNINNDLKHIIGMLNIEYLLNAVDYNIEQKLEFTSNLRKSFYKEFGEQKNHAEFLKDKYRNNKNLIDSLFPFYSNSNDYPELHEIHAKRNIQTKNIFDILKNNEFSDINFILSSYIHMSLNRLFMKDNRWNEFIVYDFLSKYYKSIKSRKLYDKINNFEKTFF</sequence>